<evidence type="ECO:0000259" key="4">
    <source>
        <dbReference type="PROSITE" id="PS50097"/>
    </source>
</evidence>
<dbReference type="SMART" id="SM00612">
    <property type="entry name" value="Kelch"/>
    <property type="match status" value="6"/>
</dbReference>
<dbReference type="EMBL" id="DF144907">
    <property type="protein sequence ID" value="GAA30092.2"/>
    <property type="molecule type" value="Genomic_DNA"/>
</dbReference>
<dbReference type="Gene3D" id="3.30.710.10">
    <property type="entry name" value="Potassium Channel Kv1.1, Chain A"/>
    <property type="match status" value="1"/>
</dbReference>
<dbReference type="SUPFAM" id="SSF117281">
    <property type="entry name" value="Kelch motif"/>
    <property type="match status" value="2"/>
</dbReference>
<evidence type="ECO:0000256" key="2">
    <source>
        <dbReference type="ARBA" id="ARBA00022737"/>
    </source>
</evidence>
<keyword evidence="2" id="KW-0677">Repeat</keyword>
<feature type="region of interest" description="Disordered" evidence="3">
    <location>
        <begin position="1"/>
        <end position="22"/>
    </location>
</feature>
<dbReference type="InterPro" id="IPR011705">
    <property type="entry name" value="BACK"/>
</dbReference>
<name>H2KVS2_CLOSI</name>
<dbReference type="FunFam" id="3.30.710.10:FF:000001">
    <property type="entry name" value="Kelch-like family member 20"/>
    <property type="match status" value="1"/>
</dbReference>
<dbReference type="InterPro" id="IPR006652">
    <property type="entry name" value="Kelch_1"/>
</dbReference>
<feature type="domain" description="BTB" evidence="4">
    <location>
        <begin position="71"/>
        <end position="138"/>
    </location>
</feature>
<keyword evidence="6" id="KW-1185">Reference proteome</keyword>
<dbReference type="PANTHER" id="PTHR45632">
    <property type="entry name" value="LD33804P"/>
    <property type="match status" value="1"/>
</dbReference>
<organism evidence="5 6">
    <name type="scientific">Clonorchis sinensis</name>
    <name type="common">Chinese liver fluke</name>
    <dbReference type="NCBI Taxonomy" id="79923"/>
    <lineage>
        <taxon>Eukaryota</taxon>
        <taxon>Metazoa</taxon>
        <taxon>Spiralia</taxon>
        <taxon>Lophotrochozoa</taxon>
        <taxon>Platyhelminthes</taxon>
        <taxon>Trematoda</taxon>
        <taxon>Digenea</taxon>
        <taxon>Opisthorchiida</taxon>
        <taxon>Opisthorchiata</taxon>
        <taxon>Opisthorchiidae</taxon>
        <taxon>Clonorchis</taxon>
    </lineage>
</organism>
<dbReference type="PROSITE" id="PS50097">
    <property type="entry name" value="BTB"/>
    <property type="match status" value="1"/>
</dbReference>
<reference evidence="5" key="1">
    <citation type="journal article" date="2011" name="Genome Biol.">
        <title>The draft genome of the carcinogenic human liver fluke Clonorchis sinensis.</title>
        <authorList>
            <person name="Wang X."/>
            <person name="Chen W."/>
            <person name="Huang Y."/>
            <person name="Sun J."/>
            <person name="Men J."/>
            <person name="Liu H."/>
            <person name="Luo F."/>
            <person name="Guo L."/>
            <person name="Lv X."/>
            <person name="Deng C."/>
            <person name="Zhou C."/>
            <person name="Fan Y."/>
            <person name="Li X."/>
            <person name="Huang L."/>
            <person name="Hu Y."/>
            <person name="Liang C."/>
            <person name="Hu X."/>
            <person name="Xu J."/>
            <person name="Yu X."/>
        </authorList>
    </citation>
    <scope>NUCLEOTIDE SEQUENCE [LARGE SCALE GENOMIC DNA]</scope>
    <source>
        <strain evidence="5">Henan</strain>
    </source>
</reference>
<dbReference type="AlphaFoldDB" id="H2KVS2"/>
<protein>
    <submittedName>
        <fullName evidence="5">Kelch-like protein 3</fullName>
    </submittedName>
</protein>
<evidence type="ECO:0000313" key="5">
    <source>
        <dbReference type="EMBL" id="GAA30092.2"/>
    </source>
</evidence>
<evidence type="ECO:0000256" key="1">
    <source>
        <dbReference type="ARBA" id="ARBA00022441"/>
    </source>
</evidence>
<dbReference type="Pfam" id="PF00651">
    <property type="entry name" value="BTB"/>
    <property type="match status" value="1"/>
</dbReference>
<sequence length="721" mass="80099">MANCPPTDAAIDEHKDTDSTVVGRKSSDVITPLLSHIRSRTNGVVSHKRSSDHSAQVLAGLNELRQGGQFCDVTLKAGSTTIFAHRAVLASSSHYFNAMFTHPVLESYSECVTIQDVDEAALAQIVEFIYTGDLLVNEETVETLLPAANLLQLPFVRDACCQFLRSQLQPENCLGILRFAKFHNCNDLWETTCHFAEDNFAKVASSCDEFAELSTTELEQLISSDRLIASEGQVLEAVRRWVGHDLGKRQKAAKRLFERVRFGLLSRDEIVRLGRSGEFLSSNPWCKDLLLQAAIYHLSPSDGEELMKLEQFRHRRSTSEVLMVVAGFMDSDLASVETFDFRTGLWTTASDDETVVQPNTSLFPAVPDIPRARSFCGVAVLQRQVYVIGGCINGNAIRFVDIYDTVENSWIRGPELRRKRDEVGVAVLGQKIYAIGGFDGSKALYSAEVLDVESDTWRSIASMSCARRRLGVACLDGRIFAVGGELDDQILCSAEYYDPSTNIWTSIADMEIVRRLPAVCGLGGRLYVIGGEDADESYLISVEYYSPETDTWHTVSDMNEARSASGAVAYGGLLYVVGGENDIVCLSSMETYDPQTDTWTAWSQEMNSARSGAGIAIVELPNSTITFNEQTGQMHDKYSNVVSSTCEKSKRLFQESEIERAYVLSKSLVLCANNRRITWMDFDLFDELRRQLRKCQCALGSVANTDVYKLVSTPDKQMSKK</sequence>
<dbReference type="InterPro" id="IPR000210">
    <property type="entry name" value="BTB/POZ_dom"/>
</dbReference>
<dbReference type="Gene3D" id="1.25.40.420">
    <property type="match status" value="1"/>
</dbReference>
<dbReference type="Proteomes" id="UP000008909">
    <property type="component" value="Unassembled WGS sequence"/>
</dbReference>
<dbReference type="InterPro" id="IPR011333">
    <property type="entry name" value="SKP1/BTB/POZ_sf"/>
</dbReference>
<evidence type="ECO:0000313" key="6">
    <source>
        <dbReference type="Proteomes" id="UP000008909"/>
    </source>
</evidence>
<gene>
    <name evidence="5" type="ORF">CLF_112993</name>
</gene>
<dbReference type="FunFam" id="1.25.40.420:FF:000001">
    <property type="entry name" value="Kelch-like family member 12"/>
    <property type="match status" value="1"/>
</dbReference>
<dbReference type="SMART" id="SM00225">
    <property type="entry name" value="BTB"/>
    <property type="match status" value="1"/>
</dbReference>
<proteinExistence type="predicted"/>
<dbReference type="SMART" id="SM00875">
    <property type="entry name" value="BACK"/>
    <property type="match status" value="1"/>
</dbReference>
<accession>H2KVS2</accession>
<dbReference type="Gene3D" id="2.120.10.80">
    <property type="entry name" value="Kelch-type beta propeller"/>
    <property type="match status" value="1"/>
</dbReference>
<dbReference type="PANTHER" id="PTHR45632:SF3">
    <property type="entry name" value="KELCH-LIKE PROTEIN 32"/>
    <property type="match status" value="1"/>
</dbReference>
<evidence type="ECO:0000256" key="3">
    <source>
        <dbReference type="SAM" id="MobiDB-lite"/>
    </source>
</evidence>
<keyword evidence="1" id="KW-0880">Kelch repeat</keyword>
<dbReference type="InterPro" id="IPR015915">
    <property type="entry name" value="Kelch-typ_b-propeller"/>
</dbReference>
<dbReference type="SUPFAM" id="SSF54695">
    <property type="entry name" value="POZ domain"/>
    <property type="match status" value="1"/>
</dbReference>
<dbReference type="Pfam" id="PF07707">
    <property type="entry name" value="BACK"/>
    <property type="match status" value="1"/>
</dbReference>
<dbReference type="Pfam" id="PF01344">
    <property type="entry name" value="Kelch_1"/>
    <property type="match status" value="5"/>
</dbReference>